<dbReference type="Proteomes" id="UP000662904">
    <property type="component" value="Chromosome"/>
</dbReference>
<keyword evidence="3 6" id="KW-0812">Transmembrane</keyword>
<evidence type="ECO:0000256" key="6">
    <source>
        <dbReference type="SAM" id="Phobius"/>
    </source>
</evidence>
<sequence>MNFQNLQFLIIRKTLIAASFISIIILYAFDEITSLFWFFYGIIISILNFRLLALNVKKSIRMTPEKSRIYAFTGYTVRYVLNFIAFMVAVKSSATGLLLAAAGYLLIKAVIIADPFLNHLKFRKE</sequence>
<accession>A0A8A0RKW2</accession>
<comment type="subcellular location">
    <subcellularLocation>
        <location evidence="1">Cell membrane</location>
        <topology evidence="1">Multi-pass membrane protein</topology>
    </subcellularLocation>
</comment>
<evidence type="ECO:0000313" key="7">
    <source>
        <dbReference type="EMBL" id="QSQ09061.1"/>
    </source>
</evidence>
<keyword evidence="5 6" id="KW-0472">Membrane</keyword>
<keyword evidence="4 6" id="KW-1133">Transmembrane helix</keyword>
<protein>
    <recommendedName>
        <fullName evidence="9">ATP synthase I chain</fullName>
    </recommendedName>
</protein>
<evidence type="ECO:0000256" key="2">
    <source>
        <dbReference type="ARBA" id="ARBA00022475"/>
    </source>
</evidence>
<dbReference type="AlphaFoldDB" id="A0A8A0RKW2"/>
<evidence type="ECO:0000256" key="4">
    <source>
        <dbReference type="ARBA" id="ARBA00022989"/>
    </source>
</evidence>
<dbReference type="InterPro" id="IPR005598">
    <property type="entry name" value="ATP_synth_I"/>
</dbReference>
<name>A0A8A0RKW2_9FIRM</name>
<dbReference type="GO" id="GO:0005886">
    <property type="term" value="C:plasma membrane"/>
    <property type="evidence" value="ECO:0007669"/>
    <property type="project" value="UniProtKB-SubCell"/>
</dbReference>
<organism evidence="7 8">
    <name type="scientific">Koleobacter methoxysyntrophicus</name>
    <dbReference type="NCBI Taxonomy" id="2751313"/>
    <lineage>
        <taxon>Bacteria</taxon>
        <taxon>Bacillati</taxon>
        <taxon>Bacillota</taxon>
        <taxon>Clostridia</taxon>
        <taxon>Koleobacterales</taxon>
        <taxon>Koleobacteraceae</taxon>
        <taxon>Koleobacter</taxon>
    </lineage>
</organism>
<dbReference type="Pfam" id="PF03899">
    <property type="entry name" value="ATP-synt_I"/>
    <property type="match status" value="1"/>
</dbReference>
<keyword evidence="8" id="KW-1185">Reference proteome</keyword>
<gene>
    <name evidence="7" type="ORF">H0A61_01420</name>
</gene>
<feature type="transmembrane region" description="Helical" evidence="6">
    <location>
        <begin position="35"/>
        <end position="56"/>
    </location>
</feature>
<dbReference type="EMBL" id="CP059066">
    <property type="protein sequence ID" value="QSQ09061.1"/>
    <property type="molecule type" value="Genomic_DNA"/>
</dbReference>
<feature type="transmembrane region" description="Helical" evidence="6">
    <location>
        <begin position="68"/>
        <end position="90"/>
    </location>
</feature>
<evidence type="ECO:0000256" key="1">
    <source>
        <dbReference type="ARBA" id="ARBA00004651"/>
    </source>
</evidence>
<feature type="transmembrane region" description="Helical" evidence="6">
    <location>
        <begin position="96"/>
        <end position="117"/>
    </location>
</feature>
<evidence type="ECO:0000313" key="8">
    <source>
        <dbReference type="Proteomes" id="UP000662904"/>
    </source>
</evidence>
<proteinExistence type="predicted"/>
<evidence type="ECO:0000256" key="5">
    <source>
        <dbReference type="ARBA" id="ARBA00023136"/>
    </source>
</evidence>
<feature type="transmembrane region" description="Helical" evidence="6">
    <location>
        <begin position="9"/>
        <end position="29"/>
    </location>
</feature>
<evidence type="ECO:0008006" key="9">
    <source>
        <dbReference type="Google" id="ProtNLM"/>
    </source>
</evidence>
<reference evidence="7" key="1">
    <citation type="submission" date="2020-07" db="EMBL/GenBank/DDBJ databases">
        <title>Koleobacter methoxysyntrophicus gen. nov., sp. nov., a novel anaerobic bacterium isolated from deep subsurface oil field and proposal of Koleobacterales ord. nov. in the phylum Firmicutes.</title>
        <authorList>
            <person name="Sakamoto S."/>
            <person name="Tamaki H."/>
        </authorList>
    </citation>
    <scope>NUCLEOTIDE SEQUENCE</scope>
    <source>
        <strain evidence="7">NRmbB1</strain>
    </source>
</reference>
<keyword evidence="2" id="KW-1003">Cell membrane</keyword>
<dbReference type="KEGG" id="kme:H0A61_01420"/>
<dbReference type="RefSeq" id="WP_206709253.1">
    <property type="nucleotide sequence ID" value="NZ_CP059066.1"/>
</dbReference>
<evidence type="ECO:0000256" key="3">
    <source>
        <dbReference type="ARBA" id="ARBA00022692"/>
    </source>
</evidence>